<dbReference type="RefSeq" id="XP_040765881.1">
    <property type="nucleotide sequence ID" value="XM_040913810.1"/>
</dbReference>
<dbReference type="Proteomes" id="UP000076871">
    <property type="component" value="Unassembled WGS sequence"/>
</dbReference>
<accession>A0A165F114</accession>
<dbReference type="AlphaFoldDB" id="A0A165F114"/>
<keyword evidence="2" id="KW-1185">Reference proteome</keyword>
<organism evidence="1 2">
    <name type="scientific">Laetiporus sulphureus 93-53</name>
    <dbReference type="NCBI Taxonomy" id="1314785"/>
    <lineage>
        <taxon>Eukaryota</taxon>
        <taxon>Fungi</taxon>
        <taxon>Dikarya</taxon>
        <taxon>Basidiomycota</taxon>
        <taxon>Agaricomycotina</taxon>
        <taxon>Agaricomycetes</taxon>
        <taxon>Polyporales</taxon>
        <taxon>Laetiporus</taxon>
    </lineage>
</organism>
<evidence type="ECO:0000313" key="1">
    <source>
        <dbReference type="EMBL" id="KZT08141.1"/>
    </source>
</evidence>
<sequence>MGMRMRKPSTMSTRLGAGRCWMRMRDGCPQRRPHTSVRRKQRICARFAMVMALIRLSGPQLLTQRICSASICEQRRGLSFRSVTCQIVWIGKIRGLSDCIPDASLARNNRCAQSNSNAYEDS</sequence>
<name>A0A165F114_9APHY</name>
<proteinExistence type="predicted"/>
<evidence type="ECO:0000313" key="2">
    <source>
        <dbReference type="Proteomes" id="UP000076871"/>
    </source>
</evidence>
<dbReference type="GeneID" id="63830838"/>
<reference evidence="1 2" key="1">
    <citation type="journal article" date="2016" name="Mol. Biol. Evol.">
        <title>Comparative Genomics of Early-Diverging Mushroom-Forming Fungi Provides Insights into the Origins of Lignocellulose Decay Capabilities.</title>
        <authorList>
            <person name="Nagy L.G."/>
            <person name="Riley R."/>
            <person name="Tritt A."/>
            <person name="Adam C."/>
            <person name="Daum C."/>
            <person name="Floudas D."/>
            <person name="Sun H."/>
            <person name="Yadav J.S."/>
            <person name="Pangilinan J."/>
            <person name="Larsson K.H."/>
            <person name="Matsuura K."/>
            <person name="Barry K."/>
            <person name="Labutti K."/>
            <person name="Kuo R."/>
            <person name="Ohm R.A."/>
            <person name="Bhattacharya S.S."/>
            <person name="Shirouzu T."/>
            <person name="Yoshinaga Y."/>
            <person name="Martin F.M."/>
            <person name="Grigoriev I.V."/>
            <person name="Hibbett D.S."/>
        </authorList>
    </citation>
    <scope>NUCLEOTIDE SEQUENCE [LARGE SCALE GENOMIC DNA]</scope>
    <source>
        <strain evidence="1 2">93-53</strain>
    </source>
</reference>
<gene>
    <name evidence="1" type="ORF">LAESUDRAFT_77325</name>
</gene>
<dbReference type="EMBL" id="KV427616">
    <property type="protein sequence ID" value="KZT08141.1"/>
    <property type="molecule type" value="Genomic_DNA"/>
</dbReference>
<dbReference type="InParanoid" id="A0A165F114"/>
<protein>
    <submittedName>
        <fullName evidence="1">Uncharacterized protein</fullName>
    </submittedName>
</protein>